<evidence type="ECO:0000256" key="7">
    <source>
        <dbReference type="ARBA" id="ARBA00022824"/>
    </source>
</evidence>
<comment type="similarity">
    <text evidence="3">Belongs to the PIGG/PIGN/PIGO family. PIGO subfamily.</text>
</comment>
<evidence type="ECO:0000256" key="6">
    <source>
        <dbReference type="ARBA" id="ARBA00022692"/>
    </source>
</evidence>
<accession>A0A9N9DY87</accession>
<keyword evidence="14" id="KW-1185">Reference proteome</keyword>
<dbReference type="Proteomes" id="UP000789405">
    <property type="component" value="Unassembled WGS sequence"/>
</dbReference>
<feature type="transmembrane region" description="Helical" evidence="12">
    <location>
        <begin position="911"/>
        <end position="929"/>
    </location>
</feature>
<feature type="transmembrane region" description="Helical" evidence="12">
    <location>
        <begin position="818"/>
        <end position="837"/>
    </location>
</feature>
<dbReference type="PANTHER" id="PTHR23071">
    <property type="entry name" value="PHOSPHATIDYLINOSITOL GLYCAN"/>
    <property type="match status" value="1"/>
</dbReference>
<feature type="transmembrane region" description="Helical" evidence="12">
    <location>
        <begin position="563"/>
        <end position="584"/>
    </location>
</feature>
<gene>
    <name evidence="13" type="ORF">DERYTH_LOCUS10511</name>
</gene>
<dbReference type="OrthoDB" id="272139at2759"/>
<keyword evidence="6 12" id="KW-0812">Transmembrane</keyword>
<feature type="transmembrane region" description="Helical" evidence="12">
    <location>
        <begin position="596"/>
        <end position="616"/>
    </location>
</feature>
<keyword evidence="8 12" id="KW-1133">Transmembrane helix</keyword>
<feature type="transmembrane region" description="Helical" evidence="12">
    <location>
        <begin position="529"/>
        <end position="551"/>
    </location>
</feature>
<evidence type="ECO:0000256" key="12">
    <source>
        <dbReference type="SAM" id="Phobius"/>
    </source>
</evidence>
<feature type="transmembrane region" description="Helical" evidence="12">
    <location>
        <begin position="765"/>
        <end position="784"/>
    </location>
</feature>
<feature type="transmembrane region" description="Helical" evidence="12">
    <location>
        <begin position="24"/>
        <end position="44"/>
    </location>
</feature>
<evidence type="ECO:0000256" key="3">
    <source>
        <dbReference type="ARBA" id="ARBA00008695"/>
    </source>
</evidence>
<comment type="pathway">
    <text evidence="2">Glycolipid biosynthesis; glycosylphosphatidylinositol-anchor biosynthesis.</text>
</comment>
<proteinExistence type="inferred from homology"/>
<comment type="subcellular location">
    <subcellularLocation>
        <location evidence="1">Endoplasmic reticulum membrane</location>
        <topology evidence="1">Multi-pass membrane protein</topology>
    </subcellularLocation>
</comment>
<evidence type="ECO:0000256" key="8">
    <source>
        <dbReference type="ARBA" id="ARBA00022989"/>
    </source>
</evidence>
<feature type="transmembrane region" description="Helical" evidence="12">
    <location>
        <begin position="690"/>
        <end position="708"/>
    </location>
</feature>
<sequence>MHPARSQNAKQNDSPQNNFYKNHVYLIFFCFWILLLHLGGIYLFTRGFLLTRFVLDNHSECSKPPLWNDDYYDYPWQNTVAARFRQKYQNQSNFDSVGCWYPKIFKKAVIIIIDALRFDFAIPHLNKTSENHYYLNKLPILNQLLTTQASNSLLFQYIADPPTTTLQRLKALTTGTLPTFIDAGSNFAGYAIDEDNLIYQFKNLGIKIAFMGDDTWVTLFPDQFDQNMTHPFPSFNVWDLHTVDDGILNLLGPTLKLGNDRKDSSITQSHSNSSQWDILIAHFLGVDHCGHRYGPDHPAMAEKLGQMDDMIRNVIRDIDDDTVVFIMGDHGMDPKGDHGGDSEEEVESTLFMYSKKRLTLDATNVLSRIYQKLDAIESHGSKSFTKKYEYGTWRSIPQIDLVPTLALLLGIPIPFNNLGSVIPEVFLFNSEDNDLNINKQLMNLLDVTRLNVEQVYRYIIEYSLQQPSTELSKDVIQNMFEHAESKYNLLKNSPDLLLIDDLEDLIVLYMSFLKNTLSICRRLWAQFDLHLIATGISILFSSCVCVGLHITRNTQSFDNQKTVIYAFIGGSFGAVFSLGFIKFIDPLIIGSSFSTFDFTIFGASFGSMIAFITHYIRYDSLPILQKNFPFISFDTFMSIFFLIIHSFLFASNSFTVYEDRITVFLLQTFGFFTLFKSFKIKNEGLRLKLQFFTFIYLLATRIAAYSTICREEQMPYCISTFYISPTSTVSSPLTLTILIAMTVFIPFIIYRLLKLSGSYNGIAPLWIDFGLRGGLILSAAYWVMDNLDSNSTSSVVVNKDEATTDILFNQGWKWFKNFIVRLAFGLSTIVGTVAWSTSPLCLELKMIDIETDETLNENSTKSDKNINVKLKNSSSQTSSKQPVKSLDDKSSSENRTKHSGKAFEILGYRNAFGSSYFIFLTIIYLLLFITQKPMGGIMLSIGLCQLMCLLEIIDAKRDVYELNKLSSKEDEKYVSNASSSSNSYTNNFQKKSIKFLDVVILSLLSSLYFFSTGHQATLSSIQWSVGFIGIEDLSYIISPLLVTLNTLSSQILFSLAVPLLTFWNIVPKSDYPLFQQLTKSILMYMFYNGVVTTSSVFWAAFFKRHLMVWKVFAPRFMLGGINLLIADLVICGLSIGFGCWKVMKEITKYFEIIYK</sequence>
<evidence type="ECO:0000256" key="9">
    <source>
        <dbReference type="ARBA" id="ARBA00023136"/>
    </source>
</evidence>
<keyword evidence="4" id="KW-0337">GPI-anchor biosynthesis</keyword>
<evidence type="ECO:0000256" key="4">
    <source>
        <dbReference type="ARBA" id="ARBA00022502"/>
    </source>
</evidence>
<feature type="transmembrane region" description="Helical" evidence="12">
    <location>
        <begin position="628"/>
        <end position="649"/>
    </location>
</feature>
<name>A0A9N9DY87_9GLOM</name>
<dbReference type="AlphaFoldDB" id="A0A9N9DY87"/>
<protein>
    <submittedName>
        <fullName evidence="13">15967_t:CDS:1</fullName>
    </submittedName>
</protein>
<feature type="compositionally biased region" description="Basic and acidic residues" evidence="11">
    <location>
        <begin position="885"/>
        <end position="895"/>
    </location>
</feature>
<keyword evidence="9 12" id="KW-0472">Membrane</keyword>
<evidence type="ECO:0000256" key="1">
    <source>
        <dbReference type="ARBA" id="ARBA00004477"/>
    </source>
</evidence>
<dbReference type="PANTHER" id="PTHR23071:SF1">
    <property type="entry name" value="GPI ETHANOLAMINE PHOSPHATE TRANSFERASE 3"/>
    <property type="match status" value="1"/>
</dbReference>
<evidence type="ECO:0000256" key="11">
    <source>
        <dbReference type="SAM" id="MobiDB-lite"/>
    </source>
</evidence>
<evidence type="ECO:0000256" key="2">
    <source>
        <dbReference type="ARBA" id="ARBA00004687"/>
    </source>
</evidence>
<dbReference type="InterPro" id="IPR037675">
    <property type="entry name" value="PIG-O_N"/>
</dbReference>
<dbReference type="GO" id="GO:0005789">
    <property type="term" value="C:endoplasmic reticulum membrane"/>
    <property type="evidence" value="ECO:0007669"/>
    <property type="project" value="UniProtKB-SubCell"/>
</dbReference>
<dbReference type="SUPFAM" id="SSF53649">
    <property type="entry name" value="Alkaline phosphatase-like"/>
    <property type="match status" value="1"/>
</dbReference>
<dbReference type="InterPro" id="IPR017850">
    <property type="entry name" value="Alkaline_phosphatase_core_sf"/>
</dbReference>
<feature type="region of interest" description="Disordered" evidence="11">
    <location>
        <begin position="871"/>
        <end position="895"/>
    </location>
</feature>
<comment type="caution">
    <text evidence="13">The sequence shown here is derived from an EMBL/GenBank/DDBJ whole genome shotgun (WGS) entry which is preliminary data.</text>
</comment>
<organism evidence="13 14">
    <name type="scientific">Dentiscutata erythropus</name>
    <dbReference type="NCBI Taxonomy" id="1348616"/>
    <lineage>
        <taxon>Eukaryota</taxon>
        <taxon>Fungi</taxon>
        <taxon>Fungi incertae sedis</taxon>
        <taxon>Mucoromycota</taxon>
        <taxon>Glomeromycotina</taxon>
        <taxon>Glomeromycetes</taxon>
        <taxon>Diversisporales</taxon>
        <taxon>Gigasporaceae</taxon>
        <taxon>Dentiscutata</taxon>
    </lineage>
</organism>
<feature type="transmembrane region" description="Helical" evidence="12">
    <location>
        <begin position="728"/>
        <end position="753"/>
    </location>
</feature>
<evidence type="ECO:0000313" key="13">
    <source>
        <dbReference type="EMBL" id="CAG8657215.1"/>
    </source>
</evidence>
<feature type="transmembrane region" description="Helical" evidence="12">
    <location>
        <begin position="1081"/>
        <end position="1101"/>
    </location>
</feature>
<feature type="transmembrane region" description="Helical" evidence="12">
    <location>
        <begin position="935"/>
        <end position="953"/>
    </location>
</feature>
<dbReference type="GO" id="GO:0051377">
    <property type="term" value="F:mannose-ethanolamine phosphotransferase activity"/>
    <property type="evidence" value="ECO:0007669"/>
    <property type="project" value="InterPro"/>
</dbReference>
<keyword evidence="5" id="KW-0808">Transferase</keyword>
<dbReference type="GO" id="GO:0006506">
    <property type="term" value="P:GPI anchor biosynthetic process"/>
    <property type="evidence" value="ECO:0007669"/>
    <property type="project" value="UniProtKB-KW"/>
</dbReference>
<dbReference type="InterPro" id="IPR039524">
    <property type="entry name" value="PIGO/GPI13"/>
</dbReference>
<dbReference type="Gene3D" id="3.40.720.10">
    <property type="entry name" value="Alkaline Phosphatase, subunit A"/>
    <property type="match status" value="1"/>
</dbReference>
<dbReference type="EMBL" id="CAJVPY010006147">
    <property type="protein sequence ID" value="CAG8657215.1"/>
    <property type="molecule type" value="Genomic_DNA"/>
</dbReference>
<evidence type="ECO:0000256" key="5">
    <source>
        <dbReference type="ARBA" id="ARBA00022679"/>
    </source>
</evidence>
<feature type="transmembrane region" description="Helical" evidence="12">
    <location>
        <begin position="995"/>
        <end position="1013"/>
    </location>
</feature>
<feature type="transmembrane region" description="Helical" evidence="12">
    <location>
        <begin position="1121"/>
        <end position="1140"/>
    </location>
</feature>
<dbReference type="Pfam" id="PF01663">
    <property type="entry name" value="Phosphodiest"/>
    <property type="match status" value="1"/>
</dbReference>
<evidence type="ECO:0000256" key="10">
    <source>
        <dbReference type="ARBA" id="ARBA00023180"/>
    </source>
</evidence>
<keyword evidence="10" id="KW-0325">Glycoprotein</keyword>
<dbReference type="InterPro" id="IPR002591">
    <property type="entry name" value="Phosphodiest/P_Trfase"/>
</dbReference>
<keyword evidence="7" id="KW-0256">Endoplasmic reticulum</keyword>
<evidence type="ECO:0000313" key="14">
    <source>
        <dbReference type="Proteomes" id="UP000789405"/>
    </source>
</evidence>
<dbReference type="CDD" id="cd16023">
    <property type="entry name" value="GPI_EPT_3"/>
    <property type="match status" value="1"/>
</dbReference>
<feature type="transmembrane region" description="Helical" evidence="12">
    <location>
        <begin position="661"/>
        <end position="678"/>
    </location>
</feature>
<feature type="compositionally biased region" description="Polar residues" evidence="11">
    <location>
        <begin position="871"/>
        <end position="882"/>
    </location>
</feature>
<reference evidence="13" key="1">
    <citation type="submission" date="2021-06" db="EMBL/GenBank/DDBJ databases">
        <authorList>
            <person name="Kallberg Y."/>
            <person name="Tangrot J."/>
            <person name="Rosling A."/>
        </authorList>
    </citation>
    <scope>NUCLEOTIDE SEQUENCE</scope>
    <source>
        <strain evidence="13">MA453B</strain>
    </source>
</reference>